<dbReference type="PROSITE" id="PS50011">
    <property type="entry name" value="PROTEIN_KINASE_DOM"/>
    <property type="match status" value="1"/>
</dbReference>
<feature type="domain" description="Protein kinase" evidence="2">
    <location>
        <begin position="199"/>
        <end position="438"/>
    </location>
</feature>
<comment type="caution">
    <text evidence="3">The sequence shown here is derived from an EMBL/GenBank/DDBJ whole genome shotgun (WGS) entry which is preliminary data.</text>
</comment>
<dbReference type="Gene3D" id="1.20.930.20">
    <property type="entry name" value="Adaptor protein Cbl, N-terminal domain"/>
    <property type="match status" value="1"/>
</dbReference>
<evidence type="ECO:0000313" key="4">
    <source>
        <dbReference type="Proteomes" id="UP000467700"/>
    </source>
</evidence>
<dbReference type="Pfam" id="PF07714">
    <property type="entry name" value="PK_Tyr_Ser-Thr"/>
    <property type="match status" value="1"/>
</dbReference>
<evidence type="ECO:0000256" key="1">
    <source>
        <dbReference type="SAM" id="Coils"/>
    </source>
</evidence>
<dbReference type="GO" id="GO:0007166">
    <property type="term" value="P:cell surface receptor signaling pathway"/>
    <property type="evidence" value="ECO:0007669"/>
    <property type="project" value="InterPro"/>
</dbReference>
<dbReference type="GO" id="GO:0004674">
    <property type="term" value="F:protein serine/threonine kinase activity"/>
    <property type="evidence" value="ECO:0007669"/>
    <property type="project" value="TreeGrafter"/>
</dbReference>
<dbReference type="CDD" id="cd21037">
    <property type="entry name" value="MLKL_NTD"/>
    <property type="match status" value="1"/>
</dbReference>
<dbReference type="InterPro" id="IPR011009">
    <property type="entry name" value="Kinase-like_dom_sf"/>
</dbReference>
<proteinExistence type="predicted"/>
<keyword evidence="1" id="KW-0175">Coiled coil</keyword>
<dbReference type="SUPFAM" id="SSF56112">
    <property type="entry name" value="Protein kinase-like (PK-like)"/>
    <property type="match status" value="1"/>
</dbReference>
<dbReference type="Proteomes" id="UP000467700">
    <property type="component" value="Unassembled WGS sequence"/>
</dbReference>
<keyword evidence="4" id="KW-1185">Reference proteome</keyword>
<name>A0A8S0VQJ1_CYCAE</name>
<dbReference type="InterPro" id="IPR051681">
    <property type="entry name" value="Ser/Thr_Kinases-Pseudokinases"/>
</dbReference>
<dbReference type="CDD" id="cd00180">
    <property type="entry name" value="PKc"/>
    <property type="match status" value="1"/>
</dbReference>
<dbReference type="InterPro" id="IPR036537">
    <property type="entry name" value="Adaptor_Cbl_N_dom_sf"/>
</dbReference>
<feature type="coiled-coil region" evidence="1">
    <location>
        <begin position="166"/>
        <end position="193"/>
    </location>
</feature>
<reference evidence="3 4" key="1">
    <citation type="submission" date="2020-01" db="EMBL/GenBank/DDBJ databases">
        <authorList>
            <person name="Gupta K D."/>
        </authorList>
    </citation>
    <scope>NUCLEOTIDE SEQUENCE [LARGE SCALE GENOMIC DNA]</scope>
</reference>
<evidence type="ECO:0000313" key="3">
    <source>
        <dbReference type="EMBL" id="CAA7260155.1"/>
    </source>
</evidence>
<dbReference type="PROSITE" id="PS00109">
    <property type="entry name" value="PROTEIN_KINASE_TYR"/>
    <property type="match status" value="1"/>
</dbReference>
<evidence type="ECO:0000259" key="2">
    <source>
        <dbReference type="PROSITE" id="PS50011"/>
    </source>
</evidence>
<protein>
    <recommendedName>
        <fullName evidence="2">Protein kinase domain-containing protein</fullName>
    </recommendedName>
</protein>
<dbReference type="OrthoDB" id="4062651at2759"/>
<dbReference type="GO" id="GO:0005524">
    <property type="term" value="F:ATP binding"/>
    <property type="evidence" value="ECO:0007669"/>
    <property type="project" value="InterPro"/>
</dbReference>
<dbReference type="EMBL" id="CACVBS010000028">
    <property type="protein sequence ID" value="CAA7260155.1"/>
    <property type="molecule type" value="Genomic_DNA"/>
</dbReference>
<gene>
    <name evidence="3" type="ORF">AAE3_LOCUS2120</name>
</gene>
<organism evidence="3 4">
    <name type="scientific">Cyclocybe aegerita</name>
    <name type="common">Black poplar mushroom</name>
    <name type="synonym">Agrocybe aegerita</name>
    <dbReference type="NCBI Taxonomy" id="1973307"/>
    <lineage>
        <taxon>Eukaryota</taxon>
        <taxon>Fungi</taxon>
        <taxon>Dikarya</taxon>
        <taxon>Basidiomycota</taxon>
        <taxon>Agaricomycotina</taxon>
        <taxon>Agaricomycetes</taxon>
        <taxon>Agaricomycetidae</taxon>
        <taxon>Agaricales</taxon>
        <taxon>Agaricineae</taxon>
        <taxon>Bolbitiaceae</taxon>
        <taxon>Cyclocybe</taxon>
    </lineage>
</organism>
<dbReference type="AlphaFoldDB" id="A0A8S0VQJ1"/>
<dbReference type="InterPro" id="IPR008266">
    <property type="entry name" value="Tyr_kinase_AS"/>
</dbReference>
<sequence>MLSPAVHVCLSLGKTLAQITAELAPIPALLPLVEVLCGIIECCENITQNKNAARQLRDRCHTLVLTLRDYEGKNVGKNIVHARNAVNDRLIDIQTRMSGWANLGKLRSFVDQDKIARDIEQCHAEISDTMATFQLASHFEIHEWMEDFNTNRRLDHAQLVESLSQVQETQALIKEKTSENNDLIRQMMTLLQNSMGENKQEAERVHQGLSANLYQYQSQFKTLLPELYLNCGEVKKISEYPIRGTASMDIYEGLYLEREKVAIKAIRSMRFDEQSKRRFKREAEIWSDVWKRDQGMHIVPFYGYCQLDGPFPCMVSPWLKNGDALGYAKANDKDLDYRQFIMHLAHGVEVLHSMGLVHGDIRANNVLVSDTGLPLLSDFRLSKIIQSASGAAPLTQSTMMADSCRYFAPETFGDEGGLSTATDIYALAMTVLEVFLLP</sequence>
<accession>A0A8S0VQJ1</accession>
<dbReference type="Gene3D" id="1.10.510.10">
    <property type="entry name" value="Transferase(Phosphotransferase) domain 1"/>
    <property type="match status" value="1"/>
</dbReference>
<dbReference type="InterPro" id="IPR000719">
    <property type="entry name" value="Prot_kinase_dom"/>
</dbReference>
<dbReference type="PANTHER" id="PTHR44329">
    <property type="entry name" value="SERINE/THREONINE-PROTEIN KINASE TNNI3K-RELATED"/>
    <property type="match status" value="1"/>
</dbReference>
<dbReference type="InterPro" id="IPR059179">
    <property type="entry name" value="MLKL-like_MCAfunc"/>
</dbReference>
<dbReference type="InterPro" id="IPR001245">
    <property type="entry name" value="Ser-Thr/Tyr_kinase_cat_dom"/>
</dbReference>